<evidence type="ECO:0000313" key="1">
    <source>
        <dbReference type="EMBL" id="AIF82320.1"/>
    </source>
</evidence>
<evidence type="ECO:0000313" key="2">
    <source>
        <dbReference type="Proteomes" id="UP000028194"/>
    </source>
</evidence>
<dbReference type="KEGG" id="nev:NTE_00238"/>
<keyword evidence="2" id="KW-1185">Reference proteome</keyword>
<proteinExistence type="predicted"/>
<reference evidence="1 2" key="1">
    <citation type="journal article" date="2014" name="PLoS ONE">
        <title>Genome Sequence of Candidatus Nitrososphaera evergladensis from Group I.1b Enriched from Everglades Soil Reveals Novel Genomic Features of the Ammonia-Oxidizing Archaea.</title>
        <authorList>
            <person name="Zhalnina K.V."/>
            <person name="Dias R."/>
            <person name="Leonard M.T."/>
            <person name="Dorr de Quadros P."/>
            <person name="Camargo F.A."/>
            <person name="Drew J.C."/>
            <person name="Farmerie W.G."/>
            <person name="Daroub S.H."/>
            <person name="Triplett E.W."/>
        </authorList>
    </citation>
    <scope>NUCLEOTIDE SEQUENCE [LARGE SCALE GENOMIC DNA]</scope>
    <source>
        <strain evidence="1 2">SR1</strain>
    </source>
</reference>
<dbReference type="HOGENOM" id="CLU_200166_0_0_2"/>
<name>A0A075MMG0_9ARCH</name>
<dbReference type="EMBL" id="CP007174">
    <property type="protein sequence ID" value="AIF82320.1"/>
    <property type="molecule type" value="Genomic_DNA"/>
</dbReference>
<organism evidence="1 2">
    <name type="scientific">Candidatus Nitrososphaera evergladensis SR1</name>
    <dbReference type="NCBI Taxonomy" id="1459636"/>
    <lineage>
        <taxon>Archaea</taxon>
        <taxon>Nitrososphaerota</taxon>
        <taxon>Nitrososphaeria</taxon>
        <taxon>Nitrososphaerales</taxon>
        <taxon>Nitrososphaeraceae</taxon>
        <taxon>Nitrososphaera</taxon>
    </lineage>
</organism>
<protein>
    <submittedName>
        <fullName evidence="1">Uncharacterized protein</fullName>
    </submittedName>
</protein>
<dbReference type="Proteomes" id="UP000028194">
    <property type="component" value="Chromosome"/>
</dbReference>
<accession>A0A075MMG0</accession>
<sequence length="60" mass="7067">MQKPIEIRPLKPKRNMIRQYCEECEEEATKEAVFDLENFVAVRRFCGRCVETAKVDFAEA</sequence>
<gene>
    <name evidence="1" type="ORF">NTE_00238</name>
</gene>
<dbReference type="AlphaFoldDB" id="A0A075MMG0"/>